<organism evidence="2 3">
    <name type="scientific">Candidatus Kaiserbacteria bacterium CG10_big_fil_rev_8_21_14_0_10_51_14</name>
    <dbReference type="NCBI Taxonomy" id="1974610"/>
    <lineage>
        <taxon>Bacteria</taxon>
        <taxon>Candidatus Kaiseribacteriota</taxon>
    </lineage>
</organism>
<reference evidence="3" key="1">
    <citation type="submission" date="2017-09" db="EMBL/GenBank/DDBJ databases">
        <title>Depth-based differentiation of microbial function through sediment-hosted aquifers and enrichment of novel symbionts in the deep terrestrial subsurface.</title>
        <authorList>
            <person name="Probst A.J."/>
            <person name="Ladd B."/>
            <person name="Jarett J.K."/>
            <person name="Geller-Mcgrath D.E."/>
            <person name="Sieber C.M.K."/>
            <person name="Emerson J.B."/>
            <person name="Anantharaman K."/>
            <person name="Thomas B.C."/>
            <person name="Malmstrom R."/>
            <person name="Stieglmeier M."/>
            <person name="Klingl A."/>
            <person name="Woyke T."/>
            <person name="Ryan C.M."/>
            <person name="Banfield J.F."/>
        </authorList>
    </citation>
    <scope>NUCLEOTIDE SEQUENCE [LARGE SCALE GENOMIC DNA]</scope>
</reference>
<accession>A0A2H0UCL2</accession>
<dbReference type="EMBL" id="PFBK01000003">
    <property type="protein sequence ID" value="PIR84132.1"/>
    <property type="molecule type" value="Genomic_DNA"/>
</dbReference>
<dbReference type="Pfam" id="PF02643">
    <property type="entry name" value="DUF192"/>
    <property type="match status" value="1"/>
</dbReference>
<comment type="caution">
    <text evidence="2">The sequence shown here is derived from an EMBL/GenBank/DDBJ whole genome shotgun (WGS) entry which is preliminary data.</text>
</comment>
<dbReference type="PANTHER" id="PTHR37953:SF1">
    <property type="entry name" value="UPF0127 PROTEIN MJ1496"/>
    <property type="match status" value="1"/>
</dbReference>
<evidence type="ECO:0000313" key="2">
    <source>
        <dbReference type="EMBL" id="PIR84132.1"/>
    </source>
</evidence>
<evidence type="ECO:0008006" key="4">
    <source>
        <dbReference type="Google" id="ProtNLM"/>
    </source>
</evidence>
<gene>
    <name evidence="2" type="ORF">COU18_00950</name>
</gene>
<name>A0A2H0UCL2_9BACT</name>
<dbReference type="InterPro" id="IPR003795">
    <property type="entry name" value="DUF192"/>
</dbReference>
<sequence length="203" mass="21998">MGTQTSASVCDCLSLLACCVHCDGYYSCDGFTMMTTSGKLMVQLIVFAAVAGLLFFVSSFYNQPQAENPNSQNLPAKSVELRGQAIHVSVADTPLAREVGLGGRSGLAAGEGMLFVFPHEDTYGFWMKNMGFPIDILWLNSQGEVVYMAENVAPETYPTTFTPSVPALYVLELPAGFVEEHEVVVGDIVRLQTVSPIRSRRNG</sequence>
<proteinExistence type="predicted"/>
<dbReference type="AlphaFoldDB" id="A0A2H0UCL2"/>
<dbReference type="Gene3D" id="2.60.120.1140">
    <property type="entry name" value="Protein of unknown function DUF192"/>
    <property type="match status" value="1"/>
</dbReference>
<keyword evidence="1" id="KW-1133">Transmembrane helix</keyword>
<dbReference type="InterPro" id="IPR038695">
    <property type="entry name" value="Saro_0823-like_sf"/>
</dbReference>
<evidence type="ECO:0000313" key="3">
    <source>
        <dbReference type="Proteomes" id="UP000231192"/>
    </source>
</evidence>
<evidence type="ECO:0000256" key="1">
    <source>
        <dbReference type="SAM" id="Phobius"/>
    </source>
</evidence>
<protein>
    <recommendedName>
        <fullName evidence="4">DUF192 domain-containing protein</fullName>
    </recommendedName>
</protein>
<dbReference type="PANTHER" id="PTHR37953">
    <property type="entry name" value="UPF0127 PROTEIN MJ1496"/>
    <property type="match status" value="1"/>
</dbReference>
<dbReference type="Proteomes" id="UP000231192">
    <property type="component" value="Unassembled WGS sequence"/>
</dbReference>
<keyword evidence="1" id="KW-0812">Transmembrane</keyword>
<keyword evidence="1" id="KW-0472">Membrane</keyword>
<feature type="transmembrane region" description="Helical" evidence="1">
    <location>
        <begin position="40"/>
        <end position="61"/>
    </location>
</feature>